<organism evidence="3 4">
    <name type="scientific">Catenuloplanes atrovinosus</name>
    <dbReference type="NCBI Taxonomy" id="137266"/>
    <lineage>
        <taxon>Bacteria</taxon>
        <taxon>Bacillati</taxon>
        <taxon>Actinomycetota</taxon>
        <taxon>Actinomycetes</taxon>
        <taxon>Micromonosporales</taxon>
        <taxon>Micromonosporaceae</taxon>
        <taxon>Catenuloplanes</taxon>
    </lineage>
</organism>
<dbReference type="RefSeq" id="WP_310368140.1">
    <property type="nucleotide sequence ID" value="NZ_JAVDYB010000001.1"/>
</dbReference>
<keyword evidence="3" id="KW-0378">Hydrolase</keyword>
<comment type="caution">
    <text evidence="3">The sequence shown here is derived from an EMBL/GenBank/DDBJ whole genome shotgun (WGS) entry which is preliminary data.</text>
</comment>
<dbReference type="Gene3D" id="3.40.50.1820">
    <property type="entry name" value="alpha/beta hydrolase"/>
    <property type="match status" value="1"/>
</dbReference>
<evidence type="ECO:0000259" key="2">
    <source>
        <dbReference type="Pfam" id="PF01738"/>
    </source>
</evidence>
<protein>
    <submittedName>
        <fullName evidence="3">Dienelactone hydrolase</fullName>
    </submittedName>
</protein>
<gene>
    <name evidence="3" type="ORF">J2S41_002958</name>
</gene>
<evidence type="ECO:0000313" key="3">
    <source>
        <dbReference type="EMBL" id="MDR7276180.1"/>
    </source>
</evidence>
<dbReference type="InterPro" id="IPR050261">
    <property type="entry name" value="FrsA_esterase"/>
</dbReference>
<dbReference type="Pfam" id="PF01738">
    <property type="entry name" value="DLH"/>
    <property type="match status" value="1"/>
</dbReference>
<dbReference type="GO" id="GO:0016787">
    <property type="term" value="F:hydrolase activity"/>
    <property type="evidence" value="ECO:0007669"/>
    <property type="project" value="UniProtKB-KW"/>
</dbReference>
<dbReference type="SUPFAM" id="SSF53474">
    <property type="entry name" value="alpha/beta-Hydrolases"/>
    <property type="match status" value="1"/>
</dbReference>
<dbReference type="PANTHER" id="PTHR22946">
    <property type="entry name" value="DIENELACTONE HYDROLASE DOMAIN-CONTAINING PROTEIN-RELATED"/>
    <property type="match status" value="1"/>
</dbReference>
<keyword evidence="4" id="KW-1185">Reference proteome</keyword>
<dbReference type="PANTHER" id="PTHR22946:SF0">
    <property type="entry name" value="DIENELACTONE HYDROLASE DOMAIN-CONTAINING PROTEIN"/>
    <property type="match status" value="1"/>
</dbReference>
<reference evidence="3" key="1">
    <citation type="submission" date="2023-07" db="EMBL/GenBank/DDBJ databases">
        <title>Sequencing the genomes of 1000 actinobacteria strains.</title>
        <authorList>
            <person name="Klenk H.-P."/>
        </authorList>
    </citation>
    <scope>NUCLEOTIDE SEQUENCE</scope>
    <source>
        <strain evidence="3">DSM 44707</strain>
    </source>
</reference>
<dbReference type="EMBL" id="JAVDYB010000001">
    <property type="protein sequence ID" value="MDR7276180.1"/>
    <property type="molecule type" value="Genomic_DNA"/>
</dbReference>
<evidence type="ECO:0000313" key="4">
    <source>
        <dbReference type="Proteomes" id="UP001183643"/>
    </source>
</evidence>
<dbReference type="AlphaFoldDB" id="A0AAE4CC42"/>
<name>A0AAE4CC42_9ACTN</name>
<dbReference type="InterPro" id="IPR029058">
    <property type="entry name" value="AB_hydrolase_fold"/>
</dbReference>
<comment type="similarity">
    <text evidence="1">Belongs to the AB hydrolase superfamily.</text>
</comment>
<evidence type="ECO:0000256" key="1">
    <source>
        <dbReference type="ARBA" id="ARBA00008645"/>
    </source>
</evidence>
<accession>A0AAE4CC42</accession>
<proteinExistence type="inferred from homology"/>
<sequence length="252" mass="26877">MTAFSAPHAALLDTVPFAGSLTEEDVPYAHDDVALEGYLAVDAAASTPRPAVLILHDWTGPQEYTRLRTQMIARLGYVAFAADLYGAGVRPTEPADSQAEAERYYADLPLLRARVRAAYDTLAADPRVDASRIVVAGYCFGGSAALEFSRTGAALAGVVSFHGLLITHTPGDAEHVAAPILVLTGAADPVVPDDAVIAFQSELRDAGVDFEIVTYAGAPHAFTLPEIPLYHPKADARSWSRFRDFLDEVAPV</sequence>
<dbReference type="InterPro" id="IPR002925">
    <property type="entry name" value="Dienelactn_hydro"/>
</dbReference>
<dbReference type="Proteomes" id="UP001183643">
    <property type="component" value="Unassembled WGS sequence"/>
</dbReference>
<feature type="domain" description="Dienelactone hydrolase" evidence="2">
    <location>
        <begin position="36"/>
        <end position="248"/>
    </location>
</feature>